<dbReference type="RefSeq" id="WP_251610174.1">
    <property type="nucleotide sequence ID" value="NZ_JAMQJY010000002.1"/>
</dbReference>
<comment type="caution">
    <text evidence="3">The sequence shown here is derived from an EMBL/GenBank/DDBJ whole genome shotgun (WGS) entry which is preliminary data.</text>
</comment>
<dbReference type="PANTHER" id="PTHR43143">
    <property type="entry name" value="METALLOPHOSPHOESTERASE, CALCINEURIN SUPERFAMILY"/>
    <property type="match status" value="1"/>
</dbReference>
<dbReference type="EMBL" id="JAMQJY010000002">
    <property type="protein sequence ID" value="MCM2676950.1"/>
    <property type="molecule type" value="Genomic_DNA"/>
</dbReference>
<feature type="domain" description="Calcineurin-like phosphoesterase" evidence="2">
    <location>
        <begin position="40"/>
        <end position="235"/>
    </location>
</feature>
<dbReference type="Gene3D" id="3.60.21.10">
    <property type="match status" value="1"/>
</dbReference>
<dbReference type="Proteomes" id="UP001203665">
    <property type="component" value="Unassembled WGS sequence"/>
</dbReference>
<evidence type="ECO:0000256" key="1">
    <source>
        <dbReference type="SAM" id="SignalP"/>
    </source>
</evidence>
<dbReference type="PANTHER" id="PTHR43143:SF5">
    <property type="entry name" value="SECRETED PROTEIN"/>
    <property type="match status" value="1"/>
</dbReference>
<evidence type="ECO:0000259" key="2">
    <source>
        <dbReference type="Pfam" id="PF00149"/>
    </source>
</evidence>
<dbReference type="InterPro" id="IPR029052">
    <property type="entry name" value="Metallo-depent_PP-like"/>
</dbReference>
<accession>A0ABT0XMK6</accession>
<proteinExistence type="predicted"/>
<feature type="signal peptide" evidence="1">
    <location>
        <begin position="1"/>
        <end position="23"/>
    </location>
</feature>
<gene>
    <name evidence="3" type="ORF">NDM98_16875</name>
</gene>
<sequence length="326" mass="37584">MKNIHFFSSRLGLILFISVFVLVCQSSVDHVEASSTPDTIVWMTDTQYYSKEYPSIFMKMTNWIKENQVSHQIKYAVHTGDIVDQYKEKDQWKVANKALKKLDHSPIPYGVLAGNHDVGHSRVDYKEFSHHFGEKRFKHQKEYGESYQNNRNHYDLISAGGRDFLMLYLGWGVTDKDLKWAKSVLTDYPDKLVFLNVHDYLKADGSRSTQGEHLFKELVTKYPSIHAVLCGHYHGAAKKVDAIDDDNDGKPDRTVYQMLADYQSGPSGGQGYMRLLSIHSNSTDVIVSTYSPYLDQYNYYKNETDPGKDHFTIQLPLQNKQERPHP</sequence>
<evidence type="ECO:0000313" key="3">
    <source>
        <dbReference type="EMBL" id="MCM2676950.1"/>
    </source>
</evidence>
<dbReference type="InterPro" id="IPR051918">
    <property type="entry name" value="STPP_CPPED1"/>
</dbReference>
<dbReference type="SUPFAM" id="SSF56300">
    <property type="entry name" value="Metallo-dependent phosphatases"/>
    <property type="match status" value="1"/>
</dbReference>
<feature type="chain" id="PRO_5045759361" evidence="1">
    <location>
        <begin position="24"/>
        <end position="326"/>
    </location>
</feature>
<name>A0ABT0XMK6_9BACI</name>
<dbReference type="InterPro" id="IPR004843">
    <property type="entry name" value="Calcineurin-like_PHP"/>
</dbReference>
<keyword evidence="1" id="KW-0732">Signal</keyword>
<evidence type="ECO:0000313" key="4">
    <source>
        <dbReference type="Proteomes" id="UP001203665"/>
    </source>
</evidence>
<dbReference type="Pfam" id="PF00149">
    <property type="entry name" value="Metallophos"/>
    <property type="match status" value="1"/>
</dbReference>
<reference evidence="3" key="1">
    <citation type="submission" date="2022-06" db="EMBL/GenBank/DDBJ databases">
        <title>Alkalicoccobacillus porphyridii sp. nov., isolated from a marine red alga, Porphyridium purpureum and reclassification of Shouchella plakortidis and Shouchella gibsonii as Alkalicoccobacillus plakortidis comb. nov. and Alkalicoccobacillus gibsonii comb. nov.</title>
        <authorList>
            <person name="Kim K.H."/>
            <person name="Lee J.K."/>
            <person name="Han D.M."/>
            <person name="Baek J.H."/>
            <person name="Jeon C.O."/>
        </authorList>
    </citation>
    <scope>NUCLEOTIDE SEQUENCE</scope>
    <source>
        <strain evidence="3">DSM 19153</strain>
    </source>
</reference>
<organism evidence="3 4">
    <name type="scientific">Alkalicoccobacillus plakortidis</name>
    <dbReference type="NCBI Taxonomy" id="444060"/>
    <lineage>
        <taxon>Bacteria</taxon>
        <taxon>Bacillati</taxon>
        <taxon>Bacillota</taxon>
        <taxon>Bacilli</taxon>
        <taxon>Bacillales</taxon>
        <taxon>Bacillaceae</taxon>
        <taxon>Alkalicoccobacillus</taxon>
    </lineage>
</organism>
<keyword evidence="4" id="KW-1185">Reference proteome</keyword>
<protein>
    <submittedName>
        <fullName evidence="3">Metallophosphoesterase</fullName>
    </submittedName>
</protein>